<dbReference type="EMBL" id="JACFXV010000048">
    <property type="protein sequence ID" value="MBA5777334.1"/>
    <property type="molecule type" value="Genomic_DNA"/>
</dbReference>
<dbReference type="PANTHER" id="PTHR33452">
    <property type="entry name" value="OXIDOREDUCTASE CATD-RELATED"/>
    <property type="match status" value="1"/>
</dbReference>
<evidence type="ECO:0000313" key="2">
    <source>
        <dbReference type="EMBL" id="MBA5777334.1"/>
    </source>
</evidence>
<keyword evidence="3" id="KW-1185">Reference proteome</keyword>
<protein>
    <submittedName>
        <fullName evidence="2">DoxX family membrane protein</fullName>
    </submittedName>
</protein>
<organism evidence="2 3">
    <name type="scientific">Stappia albiluteola</name>
    <dbReference type="NCBI Taxonomy" id="2758565"/>
    <lineage>
        <taxon>Bacteria</taxon>
        <taxon>Pseudomonadati</taxon>
        <taxon>Pseudomonadota</taxon>
        <taxon>Alphaproteobacteria</taxon>
        <taxon>Hyphomicrobiales</taxon>
        <taxon>Stappiaceae</taxon>
        <taxon>Stappia</taxon>
    </lineage>
</organism>
<keyword evidence="1" id="KW-1133">Transmembrane helix</keyword>
<keyword evidence="1" id="KW-0812">Transmembrane</keyword>
<dbReference type="GO" id="GO:0005886">
    <property type="term" value="C:plasma membrane"/>
    <property type="evidence" value="ECO:0007669"/>
    <property type="project" value="TreeGrafter"/>
</dbReference>
<name>A0A839AEF3_9HYPH</name>
<feature type="transmembrane region" description="Helical" evidence="1">
    <location>
        <begin position="119"/>
        <end position="138"/>
    </location>
</feature>
<feature type="transmembrane region" description="Helical" evidence="1">
    <location>
        <begin position="25"/>
        <end position="45"/>
    </location>
</feature>
<evidence type="ECO:0000256" key="1">
    <source>
        <dbReference type="SAM" id="Phobius"/>
    </source>
</evidence>
<dbReference type="Proteomes" id="UP000541109">
    <property type="component" value="Unassembled WGS sequence"/>
</dbReference>
<dbReference type="InterPro" id="IPR051907">
    <property type="entry name" value="DoxX-like_oxidoreductase"/>
</dbReference>
<accession>A0A839AEF3</accession>
<feature type="transmembrane region" description="Helical" evidence="1">
    <location>
        <begin position="90"/>
        <end position="112"/>
    </location>
</feature>
<gene>
    <name evidence="2" type="ORF">H2509_09365</name>
</gene>
<keyword evidence="1" id="KW-0472">Membrane</keyword>
<comment type="caution">
    <text evidence="2">The sequence shown here is derived from an EMBL/GenBank/DDBJ whole genome shotgun (WGS) entry which is preliminary data.</text>
</comment>
<reference evidence="2 3" key="1">
    <citation type="submission" date="2020-07" db="EMBL/GenBank/DDBJ databases">
        <title>Stappia sp., F7233, whole genome shotgun sequencing project.</title>
        <authorList>
            <person name="Jiang S."/>
            <person name="Liu Z.W."/>
            <person name="Du Z.J."/>
        </authorList>
    </citation>
    <scope>NUCLEOTIDE SEQUENCE [LARGE SCALE GENOMIC DNA]</scope>
    <source>
        <strain evidence="2 3">F7233</strain>
    </source>
</reference>
<feature type="transmembrane region" description="Helical" evidence="1">
    <location>
        <begin position="160"/>
        <end position="184"/>
    </location>
</feature>
<dbReference type="PANTHER" id="PTHR33452:SF1">
    <property type="entry name" value="INNER MEMBRANE PROTEIN YPHA-RELATED"/>
    <property type="match status" value="1"/>
</dbReference>
<evidence type="ECO:0000313" key="3">
    <source>
        <dbReference type="Proteomes" id="UP000541109"/>
    </source>
</evidence>
<proteinExistence type="predicted"/>
<dbReference type="RefSeq" id="WP_182164617.1">
    <property type="nucleotide sequence ID" value="NZ_JACFXV010000048.1"/>
</dbReference>
<dbReference type="AlphaFoldDB" id="A0A839AEF3"/>
<sequence>MTLVISFFVRLYMGFFSVIQRMTEGWLLGLAARFVFAAVLLVYFVRSALTKFGPGIAGLFEPTAGAYAQILPAMMEAVSYDTSQIPFMPYGLVVLVGSWAEILLPVMIVLGVFTRAASLGFIIFVGAMTYVDITGHHLDAATIGTIFDGDPTGLIADQRLLWVFLLLVLVLRGAGKISLDYLLVRWWYARQY</sequence>
<feature type="transmembrane region" description="Helical" evidence="1">
    <location>
        <begin position="52"/>
        <end position="70"/>
    </location>
</feature>